<evidence type="ECO:0000256" key="3">
    <source>
        <dbReference type="ARBA" id="ARBA00022840"/>
    </source>
</evidence>
<dbReference type="InterPro" id="IPR015855">
    <property type="entry name" value="ABC_transpr_MalK-like"/>
</dbReference>
<feature type="domain" description="ABC transporter" evidence="4">
    <location>
        <begin position="3"/>
        <end position="233"/>
    </location>
</feature>
<name>A0ABU0CQ71_9BACI</name>
<dbReference type="InterPro" id="IPR003439">
    <property type="entry name" value="ABC_transporter-like_ATP-bd"/>
</dbReference>
<dbReference type="Pfam" id="PF00005">
    <property type="entry name" value="ABC_tran"/>
    <property type="match status" value="1"/>
</dbReference>
<dbReference type="Proteomes" id="UP001232445">
    <property type="component" value="Unassembled WGS sequence"/>
</dbReference>
<dbReference type="Pfam" id="PF17912">
    <property type="entry name" value="OB_MalK"/>
    <property type="match status" value="1"/>
</dbReference>
<dbReference type="SUPFAM" id="SSF50331">
    <property type="entry name" value="MOP-like"/>
    <property type="match status" value="1"/>
</dbReference>
<protein>
    <submittedName>
        <fullName evidence="5">Inositol-phosphate transport system ATP-binding protein</fullName>
    </submittedName>
</protein>
<dbReference type="InterPro" id="IPR017871">
    <property type="entry name" value="ABC_transporter-like_CS"/>
</dbReference>
<reference evidence="5 6" key="1">
    <citation type="submission" date="2023-07" db="EMBL/GenBank/DDBJ databases">
        <title>Genomic Encyclopedia of Type Strains, Phase IV (KMG-IV): sequencing the most valuable type-strain genomes for metagenomic binning, comparative biology and taxonomic classification.</title>
        <authorList>
            <person name="Goeker M."/>
        </authorList>
    </citation>
    <scope>NUCLEOTIDE SEQUENCE [LARGE SCALE GENOMIC DNA]</scope>
    <source>
        <strain evidence="5 6">DSM 17740</strain>
    </source>
</reference>
<dbReference type="Gene3D" id="2.40.50.140">
    <property type="entry name" value="Nucleic acid-binding proteins"/>
    <property type="match status" value="1"/>
</dbReference>
<dbReference type="GO" id="GO:0005524">
    <property type="term" value="F:ATP binding"/>
    <property type="evidence" value="ECO:0007669"/>
    <property type="project" value="UniProtKB-KW"/>
</dbReference>
<keyword evidence="1" id="KW-0813">Transport</keyword>
<dbReference type="PANTHER" id="PTHR43875:SF1">
    <property type="entry name" value="OSMOPROTECTIVE COMPOUNDS UPTAKE ATP-BINDING PROTEIN GGTA"/>
    <property type="match status" value="1"/>
</dbReference>
<organism evidence="5 6">
    <name type="scientific">Caldalkalibacillus uzonensis</name>
    <dbReference type="NCBI Taxonomy" id="353224"/>
    <lineage>
        <taxon>Bacteria</taxon>
        <taxon>Bacillati</taxon>
        <taxon>Bacillota</taxon>
        <taxon>Bacilli</taxon>
        <taxon>Bacillales</taxon>
        <taxon>Bacillaceae</taxon>
        <taxon>Caldalkalibacillus</taxon>
    </lineage>
</organism>
<proteinExistence type="predicted"/>
<keyword evidence="6" id="KW-1185">Reference proteome</keyword>
<gene>
    <name evidence="5" type="ORF">J2S00_001343</name>
</gene>
<dbReference type="EMBL" id="JAUSUQ010000004">
    <property type="protein sequence ID" value="MDQ0338557.1"/>
    <property type="molecule type" value="Genomic_DNA"/>
</dbReference>
<dbReference type="SMART" id="SM00382">
    <property type="entry name" value="AAA"/>
    <property type="match status" value="1"/>
</dbReference>
<dbReference type="Gene3D" id="3.40.50.300">
    <property type="entry name" value="P-loop containing nucleotide triphosphate hydrolases"/>
    <property type="match status" value="1"/>
</dbReference>
<evidence type="ECO:0000313" key="5">
    <source>
        <dbReference type="EMBL" id="MDQ0338557.1"/>
    </source>
</evidence>
<dbReference type="PANTHER" id="PTHR43875">
    <property type="entry name" value="MALTODEXTRIN IMPORT ATP-BINDING PROTEIN MSMX"/>
    <property type="match status" value="1"/>
</dbReference>
<dbReference type="InterPro" id="IPR047641">
    <property type="entry name" value="ABC_transpr_MalK/UgpC-like"/>
</dbReference>
<dbReference type="SUPFAM" id="SSF52540">
    <property type="entry name" value="P-loop containing nucleoside triphosphate hydrolases"/>
    <property type="match status" value="1"/>
</dbReference>
<keyword evidence="2" id="KW-0547">Nucleotide-binding</keyword>
<comment type="caution">
    <text evidence="5">The sequence shown here is derived from an EMBL/GenBank/DDBJ whole genome shotgun (WGS) entry which is preliminary data.</text>
</comment>
<dbReference type="InterPro" id="IPR008995">
    <property type="entry name" value="Mo/tungstate-bd_C_term_dom"/>
</dbReference>
<evidence type="ECO:0000313" key="6">
    <source>
        <dbReference type="Proteomes" id="UP001232445"/>
    </source>
</evidence>
<evidence type="ECO:0000256" key="2">
    <source>
        <dbReference type="ARBA" id="ARBA00022741"/>
    </source>
</evidence>
<evidence type="ECO:0000259" key="4">
    <source>
        <dbReference type="PROSITE" id="PS50893"/>
    </source>
</evidence>
<dbReference type="InterPro" id="IPR012340">
    <property type="entry name" value="NA-bd_OB-fold"/>
</dbReference>
<dbReference type="InterPro" id="IPR040582">
    <property type="entry name" value="OB_MalK-like"/>
</dbReference>
<dbReference type="InterPro" id="IPR003593">
    <property type="entry name" value="AAA+_ATPase"/>
</dbReference>
<evidence type="ECO:0000256" key="1">
    <source>
        <dbReference type="ARBA" id="ARBA00022448"/>
    </source>
</evidence>
<dbReference type="CDD" id="cd03301">
    <property type="entry name" value="ABC_MalK_N"/>
    <property type="match status" value="1"/>
</dbReference>
<dbReference type="RefSeq" id="WP_307337111.1">
    <property type="nucleotide sequence ID" value="NZ_JAUSUQ010000004.1"/>
</dbReference>
<dbReference type="InterPro" id="IPR027417">
    <property type="entry name" value="P-loop_NTPase"/>
</dbReference>
<sequence>MKIELRNVYKRFEKAHVIENLNLVIEDGEFVALLGPSGCGKSTTLLMLAGIYKPTEGDILFDGQLVNEVEPKDRHIGMLFQSYALYPHMTVLENIMFPLKQMKVPKKERIERAKEAAALVKLEHLLDRLPSELSGGQQQRVALARAVVKEPKLLLLDEPLSNLDARLKIEMREEIKRIQQELGITTVMVTHDQEEALTMADRVAIMKDGELVQYSKPLDLYHHPKNYFVAHFIGSPPMNFLKGRLSVQDDQLQFAAEGTKINLGRCLKEFNVHDGQHVYLGVRPHDLKLGKKGQISLTGAVNLLEPLGHSTLVNVTVGSSLFRLFSDKKLIAGLRGKVEISFDRHALHLFDASTGASLSRQHLASDQSETASNVVLPV</sequence>
<dbReference type="PROSITE" id="PS00211">
    <property type="entry name" value="ABC_TRANSPORTER_1"/>
    <property type="match status" value="1"/>
</dbReference>
<accession>A0ABU0CQ71</accession>
<keyword evidence="3 5" id="KW-0067">ATP-binding</keyword>
<dbReference type="PROSITE" id="PS50893">
    <property type="entry name" value="ABC_TRANSPORTER_2"/>
    <property type="match status" value="1"/>
</dbReference>
<dbReference type="Gene3D" id="2.40.50.100">
    <property type="match status" value="1"/>
</dbReference>